<evidence type="ECO:0000313" key="1">
    <source>
        <dbReference type="EMBL" id="KAH3754096.1"/>
    </source>
</evidence>
<evidence type="ECO:0000313" key="2">
    <source>
        <dbReference type="Proteomes" id="UP000828390"/>
    </source>
</evidence>
<comment type="caution">
    <text evidence="1">The sequence shown here is derived from an EMBL/GenBank/DDBJ whole genome shotgun (WGS) entry which is preliminary data.</text>
</comment>
<sequence>MEQVVTLMRCPRRSTRRSIVACARRTSRRPRTSCLWRPQTCSVYRCSQPRHFCVTMNGRGRCCWMPGWLTRSPAARRAE</sequence>
<protein>
    <submittedName>
        <fullName evidence="1">Uncharacterized protein</fullName>
    </submittedName>
</protein>
<name>A0A9D4DSQ9_DREPO</name>
<accession>A0A9D4DSQ9</accession>
<dbReference type="EMBL" id="JAIWYP010000010">
    <property type="protein sequence ID" value="KAH3754096.1"/>
    <property type="molecule type" value="Genomic_DNA"/>
</dbReference>
<gene>
    <name evidence="1" type="ORF">DPMN_188756</name>
</gene>
<proteinExistence type="predicted"/>
<reference evidence="1" key="2">
    <citation type="submission" date="2020-11" db="EMBL/GenBank/DDBJ databases">
        <authorList>
            <person name="McCartney M.A."/>
            <person name="Auch B."/>
            <person name="Kono T."/>
            <person name="Mallez S."/>
            <person name="Becker A."/>
            <person name="Gohl D.M."/>
            <person name="Silverstein K.A.T."/>
            <person name="Koren S."/>
            <person name="Bechman K.B."/>
            <person name="Herman A."/>
            <person name="Abrahante J.E."/>
            <person name="Garbe J."/>
        </authorList>
    </citation>
    <scope>NUCLEOTIDE SEQUENCE</scope>
    <source>
        <strain evidence="1">Duluth1</strain>
        <tissue evidence="1">Whole animal</tissue>
    </source>
</reference>
<dbReference type="AlphaFoldDB" id="A0A9D4DSQ9"/>
<reference evidence="1" key="1">
    <citation type="journal article" date="2019" name="bioRxiv">
        <title>The Genome of the Zebra Mussel, Dreissena polymorpha: A Resource for Invasive Species Research.</title>
        <authorList>
            <person name="McCartney M.A."/>
            <person name="Auch B."/>
            <person name="Kono T."/>
            <person name="Mallez S."/>
            <person name="Zhang Y."/>
            <person name="Obille A."/>
            <person name="Becker A."/>
            <person name="Abrahante J.E."/>
            <person name="Garbe J."/>
            <person name="Badalamenti J.P."/>
            <person name="Herman A."/>
            <person name="Mangelson H."/>
            <person name="Liachko I."/>
            <person name="Sullivan S."/>
            <person name="Sone E.D."/>
            <person name="Koren S."/>
            <person name="Silverstein K.A.T."/>
            <person name="Beckman K.B."/>
            <person name="Gohl D.M."/>
        </authorList>
    </citation>
    <scope>NUCLEOTIDE SEQUENCE</scope>
    <source>
        <strain evidence="1">Duluth1</strain>
        <tissue evidence="1">Whole animal</tissue>
    </source>
</reference>
<keyword evidence="2" id="KW-1185">Reference proteome</keyword>
<organism evidence="1 2">
    <name type="scientific">Dreissena polymorpha</name>
    <name type="common">Zebra mussel</name>
    <name type="synonym">Mytilus polymorpha</name>
    <dbReference type="NCBI Taxonomy" id="45954"/>
    <lineage>
        <taxon>Eukaryota</taxon>
        <taxon>Metazoa</taxon>
        <taxon>Spiralia</taxon>
        <taxon>Lophotrochozoa</taxon>
        <taxon>Mollusca</taxon>
        <taxon>Bivalvia</taxon>
        <taxon>Autobranchia</taxon>
        <taxon>Heteroconchia</taxon>
        <taxon>Euheterodonta</taxon>
        <taxon>Imparidentia</taxon>
        <taxon>Neoheterodontei</taxon>
        <taxon>Myida</taxon>
        <taxon>Dreissenoidea</taxon>
        <taxon>Dreissenidae</taxon>
        <taxon>Dreissena</taxon>
    </lineage>
</organism>
<dbReference type="Proteomes" id="UP000828390">
    <property type="component" value="Unassembled WGS sequence"/>
</dbReference>